<sequence length="67" mass="7449">MGDEFTTPREIAELNIEHFSRLLQTPLDDQTRQTVERLLAEEKARLAGLPDPKHPAAEGPSIPADKS</sequence>
<gene>
    <name evidence="2" type="ORF">DES32_2100</name>
</gene>
<protein>
    <submittedName>
        <fullName evidence="2">Uncharacterized protein</fullName>
    </submittedName>
</protein>
<feature type="compositionally biased region" description="Basic and acidic residues" evidence="1">
    <location>
        <begin position="44"/>
        <end position="56"/>
    </location>
</feature>
<dbReference type="RefSeq" id="WP_115836640.1">
    <property type="nucleotide sequence ID" value="NZ_CP025086.1"/>
</dbReference>
<accession>A0A3D9YTX4</accession>
<reference evidence="2 3" key="1">
    <citation type="submission" date="2018-08" db="EMBL/GenBank/DDBJ databases">
        <title>Genomic Encyclopedia of Type Strains, Phase IV (KMG-IV): sequencing the most valuable type-strain genomes for metagenomic binning, comparative biology and taxonomic classification.</title>
        <authorList>
            <person name="Goeker M."/>
        </authorList>
    </citation>
    <scope>NUCLEOTIDE SEQUENCE [LARGE SCALE GENOMIC DNA]</scope>
    <source>
        <strain evidence="2 3">BW863</strain>
    </source>
</reference>
<dbReference type="Proteomes" id="UP000256900">
    <property type="component" value="Unassembled WGS sequence"/>
</dbReference>
<feature type="region of interest" description="Disordered" evidence="1">
    <location>
        <begin position="44"/>
        <end position="67"/>
    </location>
</feature>
<comment type="caution">
    <text evidence="2">The sequence shown here is derived from an EMBL/GenBank/DDBJ whole genome shotgun (WGS) entry which is preliminary data.</text>
</comment>
<dbReference type="AlphaFoldDB" id="A0A3D9YTX4"/>
<evidence type="ECO:0000256" key="1">
    <source>
        <dbReference type="SAM" id="MobiDB-lite"/>
    </source>
</evidence>
<proteinExistence type="predicted"/>
<evidence type="ECO:0000313" key="2">
    <source>
        <dbReference type="EMBL" id="REF86057.1"/>
    </source>
</evidence>
<keyword evidence="3" id="KW-1185">Reference proteome</keyword>
<name>A0A3D9YTX4_9HYPH</name>
<organism evidence="2 3">
    <name type="scientific">Methylovirgula ligni</name>
    <dbReference type="NCBI Taxonomy" id="569860"/>
    <lineage>
        <taxon>Bacteria</taxon>
        <taxon>Pseudomonadati</taxon>
        <taxon>Pseudomonadota</taxon>
        <taxon>Alphaproteobacteria</taxon>
        <taxon>Hyphomicrobiales</taxon>
        <taxon>Beijerinckiaceae</taxon>
        <taxon>Methylovirgula</taxon>
    </lineage>
</organism>
<evidence type="ECO:0000313" key="3">
    <source>
        <dbReference type="Proteomes" id="UP000256900"/>
    </source>
</evidence>
<dbReference type="EMBL" id="QUMO01000003">
    <property type="protein sequence ID" value="REF86057.1"/>
    <property type="molecule type" value="Genomic_DNA"/>
</dbReference>